<reference evidence="6 7" key="1">
    <citation type="submission" date="2024-08" db="EMBL/GenBank/DDBJ databases">
        <title>Gnathostoma spinigerum genome.</title>
        <authorList>
            <person name="Gonzalez-Bertolin B."/>
            <person name="Monzon S."/>
            <person name="Zaballos A."/>
            <person name="Jimenez P."/>
            <person name="Dekumyoy P."/>
            <person name="Varona S."/>
            <person name="Cuesta I."/>
            <person name="Sumanam S."/>
            <person name="Adisakwattana P."/>
            <person name="Gasser R.B."/>
            <person name="Hernandez-Gonzalez A."/>
            <person name="Young N.D."/>
            <person name="Perteguer M.J."/>
        </authorList>
    </citation>
    <scope>NUCLEOTIDE SEQUENCE [LARGE SCALE GENOMIC DNA]</scope>
    <source>
        <strain evidence="6">AL3</strain>
        <tissue evidence="6">Liver</tissue>
    </source>
</reference>
<dbReference type="PANTHER" id="PTHR12483:SF30">
    <property type="entry name" value="COPPER TRANSPORT PROTEIN"/>
    <property type="match status" value="1"/>
</dbReference>
<evidence type="ECO:0000256" key="4">
    <source>
        <dbReference type="RuleBase" id="RU367022"/>
    </source>
</evidence>
<dbReference type="InterPro" id="IPR007274">
    <property type="entry name" value="Cop_transporter"/>
</dbReference>
<feature type="region of interest" description="Disordered" evidence="5">
    <location>
        <begin position="1"/>
        <end position="32"/>
    </location>
</feature>
<feature type="transmembrane region" description="Helical" evidence="4">
    <location>
        <begin position="131"/>
        <end position="154"/>
    </location>
</feature>
<evidence type="ECO:0000313" key="6">
    <source>
        <dbReference type="EMBL" id="MFH4981449.1"/>
    </source>
</evidence>
<protein>
    <recommendedName>
        <fullName evidence="4">Copper transport protein</fullName>
    </recommendedName>
</protein>
<evidence type="ECO:0000256" key="2">
    <source>
        <dbReference type="ARBA" id="ARBA00022989"/>
    </source>
</evidence>
<dbReference type="GO" id="GO:0005375">
    <property type="term" value="F:copper ion transmembrane transporter activity"/>
    <property type="evidence" value="ECO:0007669"/>
    <property type="project" value="UniProtKB-UniRule"/>
</dbReference>
<dbReference type="EMBL" id="JBGFUD010007228">
    <property type="protein sequence ID" value="MFH4981449.1"/>
    <property type="molecule type" value="Genomic_DNA"/>
</dbReference>
<evidence type="ECO:0000256" key="5">
    <source>
        <dbReference type="SAM" id="MobiDB-lite"/>
    </source>
</evidence>
<keyword evidence="4" id="KW-0406">Ion transport</keyword>
<evidence type="ECO:0000313" key="7">
    <source>
        <dbReference type="Proteomes" id="UP001608902"/>
    </source>
</evidence>
<keyword evidence="7" id="KW-1185">Reference proteome</keyword>
<dbReference type="PANTHER" id="PTHR12483">
    <property type="entry name" value="SOLUTE CARRIER FAMILY 31 COPPER TRANSPORTERS"/>
    <property type="match status" value="1"/>
</dbReference>
<evidence type="ECO:0000256" key="1">
    <source>
        <dbReference type="ARBA" id="ARBA00022692"/>
    </source>
</evidence>
<comment type="caution">
    <text evidence="6">The sequence shown here is derived from an EMBL/GenBank/DDBJ whole genome shotgun (WGS) entry which is preliminary data.</text>
</comment>
<dbReference type="GO" id="GO:0016020">
    <property type="term" value="C:membrane"/>
    <property type="evidence" value="ECO:0007669"/>
    <property type="project" value="UniProtKB-SubCell"/>
</dbReference>
<keyword evidence="3 4" id="KW-0472">Membrane</keyword>
<keyword evidence="4" id="KW-0186">Copper</keyword>
<keyword evidence="4" id="KW-0187">Copper transport</keyword>
<feature type="transmembrane region" description="Helical" evidence="4">
    <location>
        <begin position="160"/>
        <end position="179"/>
    </location>
</feature>
<dbReference type="Pfam" id="PF04145">
    <property type="entry name" value="Ctr"/>
    <property type="match status" value="1"/>
</dbReference>
<feature type="transmembrane region" description="Helical" evidence="4">
    <location>
        <begin position="76"/>
        <end position="96"/>
    </location>
</feature>
<proteinExistence type="inferred from homology"/>
<comment type="subcellular location">
    <subcellularLocation>
        <location evidence="4">Membrane</location>
        <topology evidence="4">Multi-pass membrane protein</topology>
    </subcellularLocation>
</comment>
<evidence type="ECO:0000256" key="3">
    <source>
        <dbReference type="ARBA" id="ARBA00023136"/>
    </source>
</evidence>
<comment type="similarity">
    <text evidence="4">Belongs to the copper transporter (Ctr) (TC 1.A.56) family. SLC31A subfamily.</text>
</comment>
<name>A0ABD6EN89_9BILA</name>
<keyword evidence="1 4" id="KW-0812">Transmembrane</keyword>
<dbReference type="AlphaFoldDB" id="A0ABD6EN89"/>
<keyword evidence="4" id="KW-0813">Transport</keyword>
<organism evidence="6 7">
    <name type="scientific">Gnathostoma spinigerum</name>
    <dbReference type="NCBI Taxonomy" id="75299"/>
    <lineage>
        <taxon>Eukaryota</taxon>
        <taxon>Metazoa</taxon>
        <taxon>Ecdysozoa</taxon>
        <taxon>Nematoda</taxon>
        <taxon>Chromadorea</taxon>
        <taxon>Rhabditida</taxon>
        <taxon>Spirurina</taxon>
        <taxon>Gnathostomatomorpha</taxon>
        <taxon>Gnathostomatoidea</taxon>
        <taxon>Gnathostomatidae</taxon>
        <taxon>Gnathostoma</taxon>
    </lineage>
</organism>
<gene>
    <name evidence="6" type="ORF">AB6A40_008158</name>
</gene>
<keyword evidence="2 4" id="KW-1133">Transmembrane helix</keyword>
<sequence length="197" mass="22125">MSHEHMHHAMNTEGNHIGDHDMANHDMSASDGSVSSMDAMHMMGSHSMSMASMSFHFGVNEILLFPFFHVTSASGIVLACFAIVLLCFILEGTRCLRTFQRSQVKIAHLQQHVNTEQTHSEEDSKWRIQPLLTVAMCADSFLHALILTIAYFLMLLFMTFNVWICLAVVAGEVIARLFFRVLIPAYRERATESTCSG</sequence>
<accession>A0ABD6EN89</accession>
<dbReference type="Proteomes" id="UP001608902">
    <property type="component" value="Unassembled WGS sequence"/>
</dbReference>